<protein>
    <submittedName>
        <fullName evidence="1">Uncharacterized protein</fullName>
    </submittedName>
</protein>
<comment type="caution">
    <text evidence="1">The sequence shown here is derived from an EMBL/GenBank/DDBJ whole genome shotgun (WGS) entry which is preliminary data.</text>
</comment>
<organism evidence="1 2">
    <name type="scientific">Bartonella callosciuri</name>
    <dbReference type="NCBI Taxonomy" id="686223"/>
    <lineage>
        <taxon>Bacteria</taxon>
        <taxon>Pseudomonadati</taxon>
        <taxon>Pseudomonadota</taxon>
        <taxon>Alphaproteobacteria</taxon>
        <taxon>Hyphomicrobiales</taxon>
        <taxon>Bartonellaceae</taxon>
        <taxon>Bartonella</taxon>
    </lineage>
</organism>
<reference evidence="1 2" key="1">
    <citation type="submission" date="2020-08" db="EMBL/GenBank/DDBJ databases">
        <title>Genomic Encyclopedia of Type Strains, Phase IV (KMG-IV): sequencing the most valuable type-strain genomes for metagenomic binning, comparative biology and taxonomic classification.</title>
        <authorList>
            <person name="Goeker M."/>
        </authorList>
    </citation>
    <scope>NUCLEOTIDE SEQUENCE [LARGE SCALE GENOMIC DNA]</scope>
    <source>
        <strain evidence="1 2">DSM 28538</strain>
    </source>
</reference>
<sequence length="48" mass="5657">MVFSVSFTKRILQGALDTSLKNDCIQLTNRKVLRFKVFILMFFIMKTI</sequence>
<evidence type="ECO:0000313" key="2">
    <source>
        <dbReference type="Proteomes" id="UP000561417"/>
    </source>
</evidence>
<gene>
    <name evidence="1" type="ORF">HNQ69_000097</name>
</gene>
<name>A0A840NSN9_9HYPH</name>
<keyword evidence="2" id="KW-1185">Reference proteome</keyword>
<accession>A0A840NSN9</accession>
<dbReference type="AlphaFoldDB" id="A0A840NSN9"/>
<evidence type="ECO:0000313" key="1">
    <source>
        <dbReference type="EMBL" id="MBB5072993.1"/>
    </source>
</evidence>
<proteinExistence type="predicted"/>
<dbReference type="EMBL" id="JACHIM010000001">
    <property type="protein sequence ID" value="MBB5072993.1"/>
    <property type="molecule type" value="Genomic_DNA"/>
</dbReference>
<dbReference type="Proteomes" id="UP000561417">
    <property type="component" value="Unassembled WGS sequence"/>
</dbReference>